<evidence type="ECO:0000313" key="3">
    <source>
        <dbReference type="Proteomes" id="UP000039021"/>
    </source>
</evidence>
<protein>
    <submittedName>
        <fullName evidence="2">Uncharacterized protein</fullName>
    </submittedName>
</protein>
<comment type="caution">
    <text evidence="2">The sequence shown here is derived from an EMBL/GenBank/DDBJ whole genome shotgun (WGS) entry which is preliminary data.</text>
</comment>
<organism evidence="2 3">
    <name type="scientific">Mycobacterium tuberculosis</name>
    <dbReference type="NCBI Taxonomy" id="1773"/>
    <lineage>
        <taxon>Bacteria</taxon>
        <taxon>Bacillati</taxon>
        <taxon>Actinomycetota</taxon>
        <taxon>Actinomycetes</taxon>
        <taxon>Mycobacteriales</taxon>
        <taxon>Mycobacteriaceae</taxon>
        <taxon>Mycobacterium</taxon>
        <taxon>Mycobacterium tuberculosis complex</taxon>
    </lineage>
</organism>
<accession>A0A916LB98</accession>
<dbReference type="Proteomes" id="UP000039021">
    <property type="component" value="Unassembled WGS sequence"/>
</dbReference>
<name>A0A916LB98_MYCTX</name>
<feature type="region of interest" description="Disordered" evidence="1">
    <location>
        <begin position="31"/>
        <end position="53"/>
    </location>
</feature>
<dbReference type="EMBL" id="CSBK01001081">
    <property type="protein sequence ID" value="COY28896.1"/>
    <property type="molecule type" value="Genomic_DNA"/>
</dbReference>
<dbReference type="AlphaFoldDB" id="A0A916LB98"/>
<feature type="compositionally biased region" description="Low complexity" evidence="1">
    <location>
        <begin position="44"/>
        <end position="53"/>
    </location>
</feature>
<gene>
    <name evidence="2" type="ORF">ERS007739_02381</name>
</gene>
<evidence type="ECO:0000313" key="2">
    <source>
        <dbReference type="EMBL" id="COY28896.1"/>
    </source>
</evidence>
<evidence type="ECO:0000256" key="1">
    <source>
        <dbReference type="SAM" id="MobiDB-lite"/>
    </source>
</evidence>
<sequence>MTAGSFWRSDPAALLRGLANGALPSSTRLALSAWKSSSRKKTSPRTSRTSGTG</sequence>
<proteinExistence type="predicted"/>
<reference evidence="3" key="1">
    <citation type="submission" date="2015-03" db="EMBL/GenBank/DDBJ databases">
        <authorList>
            <consortium name="Pathogen Informatics"/>
        </authorList>
    </citation>
    <scope>NUCLEOTIDE SEQUENCE [LARGE SCALE GENOMIC DNA]</scope>
    <source>
        <strain evidence="3">N09902308</strain>
    </source>
</reference>